<keyword evidence="1" id="KW-0812">Transmembrane</keyword>
<dbReference type="RefSeq" id="WP_078829908.1">
    <property type="nucleotide sequence ID" value="NZ_FUWH01000001.1"/>
</dbReference>
<gene>
    <name evidence="2" type="ORF">SAMN04488132_101579</name>
</gene>
<dbReference type="Pfam" id="PF22503">
    <property type="entry name" value="DUF6992"/>
    <property type="match status" value="1"/>
</dbReference>
<dbReference type="EMBL" id="FUWH01000001">
    <property type="protein sequence ID" value="SJZ39527.1"/>
    <property type="molecule type" value="Genomic_DNA"/>
</dbReference>
<dbReference type="OrthoDB" id="1122568at2"/>
<dbReference type="AlphaFoldDB" id="A0A1T4KAX9"/>
<dbReference type="Proteomes" id="UP000190888">
    <property type="component" value="Unassembled WGS sequence"/>
</dbReference>
<evidence type="ECO:0000256" key="1">
    <source>
        <dbReference type="SAM" id="Phobius"/>
    </source>
</evidence>
<protein>
    <submittedName>
        <fullName evidence="2">Uncharacterized protein</fullName>
    </submittedName>
</protein>
<evidence type="ECO:0000313" key="2">
    <source>
        <dbReference type="EMBL" id="SJZ39527.1"/>
    </source>
</evidence>
<organism evidence="2 3">
    <name type="scientific">Sediminibacterium ginsengisoli</name>
    <dbReference type="NCBI Taxonomy" id="413434"/>
    <lineage>
        <taxon>Bacteria</taxon>
        <taxon>Pseudomonadati</taxon>
        <taxon>Bacteroidota</taxon>
        <taxon>Chitinophagia</taxon>
        <taxon>Chitinophagales</taxon>
        <taxon>Chitinophagaceae</taxon>
        <taxon>Sediminibacterium</taxon>
    </lineage>
</organism>
<dbReference type="InterPro" id="IPR054261">
    <property type="entry name" value="DUF6992"/>
</dbReference>
<keyword evidence="1" id="KW-0472">Membrane</keyword>
<reference evidence="2 3" key="1">
    <citation type="submission" date="2017-02" db="EMBL/GenBank/DDBJ databases">
        <authorList>
            <person name="Peterson S.W."/>
        </authorList>
    </citation>
    <scope>NUCLEOTIDE SEQUENCE [LARGE SCALE GENOMIC DNA]</scope>
    <source>
        <strain evidence="2 3">DSM 22335</strain>
    </source>
</reference>
<feature type="transmembrane region" description="Helical" evidence="1">
    <location>
        <begin position="74"/>
        <end position="91"/>
    </location>
</feature>
<evidence type="ECO:0000313" key="3">
    <source>
        <dbReference type="Proteomes" id="UP000190888"/>
    </source>
</evidence>
<feature type="transmembrane region" description="Helical" evidence="1">
    <location>
        <begin position="147"/>
        <end position="167"/>
    </location>
</feature>
<accession>A0A1T4KAX9</accession>
<feature type="transmembrane region" description="Helical" evidence="1">
    <location>
        <begin position="114"/>
        <end position="132"/>
    </location>
</feature>
<name>A0A1T4KAX9_9BACT</name>
<dbReference type="STRING" id="413434.SAMN04488132_101579"/>
<proteinExistence type="predicted"/>
<keyword evidence="1" id="KW-1133">Transmembrane helix</keyword>
<keyword evidence="3" id="KW-1185">Reference proteome</keyword>
<sequence>MIKIREILTITSVLWLATGHAQQAEQDSIARSRILMNQNNYYILGAWAGANIIQGTISASNTKGSEHHLHQMNAYWNTVNLAVAGIGLLGIRKQLNRHYTLTDNINAQQKTEKLLLLNSGLDVAYIATGLYMKERGTRLGNEKTEGYGGSLLLQGSFLLVFDVIQYFNHRRNGRLLENQLNGLQLGAAGSGLGLTYRFR</sequence>